<dbReference type="Proteomes" id="UP000571554">
    <property type="component" value="Unassembled WGS sequence"/>
</dbReference>
<proteinExistence type="predicted"/>
<feature type="chain" id="PRO_5031551227" evidence="2">
    <location>
        <begin position="18"/>
        <end position="44"/>
    </location>
</feature>
<evidence type="ECO:0000256" key="2">
    <source>
        <dbReference type="SAM" id="SignalP"/>
    </source>
</evidence>
<evidence type="ECO:0000313" key="3">
    <source>
        <dbReference type="EMBL" id="MBB6105403.1"/>
    </source>
</evidence>
<protein>
    <submittedName>
        <fullName evidence="3">3-oxoacyl-ACP reductase-like protein</fullName>
    </submittedName>
</protein>
<keyword evidence="2" id="KW-0732">Signal</keyword>
<accession>A0A7W9WW04</accession>
<keyword evidence="4" id="KW-1185">Reference proteome</keyword>
<dbReference type="RefSeq" id="WP_260175419.1">
    <property type="nucleotide sequence ID" value="NZ_JACHBW010000017.1"/>
</dbReference>
<feature type="compositionally biased region" description="Low complexity" evidence="1">
    <location>
        <begin position="1"/>
        <end position="10"/>
    </location>
</feature>
<reference evidence="3 4" key="1">
    <citation type="submission" date="2020-08" db="EMBL/GenBank/DDBJ databases">
        <title>Above-ground endophytic microbial communities from plants in different locations in the United States.</title>
        <authorList>
            <person name="Frank C."/>
        </authorList>
    </citation>
    <scope>NUCLEOTIDE SEQUENCE [LARGE SCALE GENOMIC DNA]</scope>
    <source>
        <strain evidence="3 4">WP4_2_2</strain>
    </source>
</reference>
<dbReference type="EMBL" id="JACHBW010000017">
    <property type="protein sequence ID" value="MBB6105403.1"/>
    <property type="molecule type" value="Genomic_DNA"/>
</dbReference>
<organism evidence="3 4">
    <name type="scientific">Paraburkholderia bannensis</name>
    <dbReference type="NCBI Taxonomy" id="765414"/>
    <lineage>
        <taxon>Bacteria</taxon>
        <taxon>Pseudomonadati</taxon>
        <taxon>Pseudomonadota</taxon>
        <taxon>Betaproteobacteria</taxon>
        <taxon>Burkholderiales</taxon>
        <taxon>Burkholderiaceae</taxon>
        <taxon>Paraburkholderia</taxon>
    </lineage>
</organism>
<feature type="signal peptide" evidence="2">
    <location>
        <begin position="1"/>
        <end position="17"/>
    </location>
</feature>
<sequence length="44" mass="4121">MSSAVSAPATAPAPAPAAPAVAATPAPDNTPLAGYETVDRADGT</sequence>
<evidence type="ECO:0000256" key="1">
    <source>
        <dbReference type="SAM" id="MobiDB-lite"/>
    </source>
</evidence>
<name>A0A7W9WW04_9BURK</name>
<dbReference type="AlphaFoldDB" id="A0A7W9WW04"/>
<evidence type="ECO:0000313" key="4">
    <source>
        <dbReference type="Proteomes" id="UP000571554"/>
    </source>
</evidence>
<comment type="caution">
    <text evidence="3">The sequence shown here is derived from an EMBL/GenBank/DDBJ whole genome shotgun (WGS) entry which is preliminary data.</text>
</comment>
<feature type="region of interest" description="Disordered" evidence="1">
    <location>
        <begin position="1"/>
        <end position="44"/>
    </location>
</feature>
<gene>
    <name evidence="3" type="ORF">F4827_005270</name>
</gene>
<feature type="compositionally biased region" description="Low complexity" evidence="1">
    <location>
        <begin position="18"/>
        <end position="27"/>
    </location>
</feature>